<sequence length="280" mass="30365">MSATHPHIPRILLAFDFDRTLATDSVEAICAAYDIDRSDWERDFEEALGDGWDEIIRRGQALIDLGRARGRPLGRDVMADAAKHIRLYDGVMEMPDRLRAEVAEVVEGVELEFVILSSGFVEIIEASGIGPVFDRILAGAWKDGDDGVFSGVKRIIGHPQKALYLEALGKGISVDGDNAPERAVDPVDPGDMHCPFDQMIYLGDGASDLQAFGFLGQAGGLTIAIDKDGDFDTPEQTRAQRVDNLAPPDYSAGGELLQALTHAVRAAAHRIALRRMGLGE</sequence>
<name>A0A0M6YFH4_9RHOB</name>
<dbReference type="AlphaFoldDB" id="A0A0M6YFH4"/>
<dbReference type="InterPro" id="IPR036412">
    <property type="entry name" value="HAD-like_sf"/>
</dbReference>
<organism evidence="1 2">
    <name type="scientific">Jannaschia donghaensis</name>
    <dbReference type="NCBI Taxonomy" id="420998"/>
    <lineage>
        <taxon>Bacteria</taxon>
        <taxon>Pseudomonadati</taxon>
        <taxon>Pseudomonadota</taxon>
        <taxon>Alphaproteobacteria</taxon>
        <taxon>Rhodobacterales</taxon>
        <taxon>Roseobacteraceae</taxon>
        <taxon>Jannaschia</taxon>
    </lineage>
</organism>
<dbReference type="STRING" id="420998.JDO7802_01132"/>
<dbReference type="EMBL" id="CXSU01000011">
    <property type="protein sequence ID" value="CTQ49122.1"/>
    <property type="molecule type" value="Genomic_DNA"/>
</dbReference>
<evidence type="ECO:0000313" key="2">
    <source>
        <dbReference type="Proteomes" id="UP000049222"/>
    </source>
</evidence>
<dbReference type="RefSeq" id="WP_055083497.1">
    <property type="nucleotide sequence ID" value="NZ_CXSU01000011.1"/>
</dbReference>
<dbReference type="InterPro" id="IPR023214">
    <property type="entry name" value="HAD_sf"/>
</dbReference>
<evidence type="ECO:0000313" key="1">
    <source>
        <dbReference type="EMBL" id="CTQ49122.1"/>
    </source>
</evidence>
<keyword evidence="2" id="KW-1185">Reference proteome</keyword>
<protein>
    <submittedName>
        <fullName evidence="1">Haloacid dehalogenase-like hydrolase</fullName>
    </submittedName>
</protein>
<dbReference type="Proteomes" id="UP000049222">
    <property type="component" value="Unassembled WGS sequence"/>
</dbReference>
<dbReference type="SUPFAM" id="SSF56784">
    <property type="entry name" value="HAD-like"/>
    <property type="match status" value="1"/>
</dbReference>
<reference evidence="1 2" key="1">
    <citation type="submission" date="2015-07" db="EMBL/GenBank/DDBJ databases">
        <authorList>
            <person name="Noorani M."/>
        </authorList>
    </citation>
    <scope>NUCLEOTIDE SEQUENCE [LARGE SCALE GENOMIC DNA]</scope>
    <source>
        <strain evidence="1 2">CECT 7802</strain>
    </source>
</reference>
<dbReference type="GO" id="GO:0016787">
    <property type="term" value="F:hydrolase activity"/>
    <property type="evidence" value="ECO:0007669"/>
    <property type="project" value="UniProtKB-KW"/>
</dbReference>
<gene>
    <name evidence="1" type="ORF">JDO7802_01132</name>
</gene>
<proteinExistence type="predicted"/>
<keyword evidence="1" id="KW-0378">Hydrolase</keyword>
<dbReference type="Gene3D" id="3.40.50.1000">
    <property type="entry name" value="HAD superfamily/HAD-like"/>
    <property type="match status" value="1"/>
</dbReference>
<accession>A0A0M6YFH4</accession>
<dbReference type="OrthoDB" id="9785423at2"/>